<proteinExistence type="predicted"/>
<feature type="region of interest" description="Disordered" evidence="1">
    <location>
        <begin position="343"/>
        <end position="409"/>
    </location>
</feature>
<protein>
    <recommendedName>
        <fullName evidence="5">PE-PGRS family protein</fullName>
    </recommendedName>
</protein>
<evidence type="ECO:0000313" key="3">
    <source>
        <dbReference type="EMBL" id="MFN6552521.1"/>
    </source>
</evidence>
<feature type="chain" id="PRO_5046245779" description="PE-PGRS family protein" evidence="2">
    <location>
        <begin position="23"/>
        <end position="409"/>
    </location>
</feature>
<name>A0ABW9M1S3_9MYCO</name>
<gene>
    <name evidence="3" type="ORF">ACK4CP_19155</name>
</gene>
<evidence type="ECO:0000256" key="2">
    <source>
        <dbReference type="SAM" id="SignalP"/>
    </source>
</evidence>
<accession>A0ABW9M1S3</accession>
<evidence type="ECO:0000313" key="4">
    <source>
        <dbReference type="Proteomes" id="UP001635817"/>
    </source>
</evidence>
<dbReference type="Proteomes" id="UP001635817">
    <property type="component" value="Unassembled WGS sequence"/>
</dbReference>
<evidence type="ECO:0008006" key="5">
    <source>
        <dbReference type="Google" id="ProtNLM"/>
    </source>
</evidence>
<comment type="caution">
    <text evidence="3">The sequence shown here is derived from an EMBL/GenBank/DDBJ whole genome shotgun (WGS) entry which is preliminary data.</text>
</comment>
<keyword evidence="2" id="KW-0732">Signal</keyword>
<feature type="region of interest" description="Disordered" evidence="1">
    <location>
        <begin position="306"/>
        <end position="331"/>
    </location>
</feature>
<sequence length="409" mass="40404">MSLALRPYVTAGVALVGASVIAATPVAPPAPDVHLSTLPTQAAVELSAFTNPLDTWASVVTATITDVGALGQAIAENPAPILRQVIANQTANATKLAGIGQAVATGIGGLLDPSSPSSSVSLLQQAVSQAAAGDVADAIDSVYSALIVSPAFSVGFPLLGTFDVINGVATNVQKFVAIVPNLVIAAGMTFAFGTLGSIELALKESAQGFVDAIKTGDVETAASLALNAPAVLAGAALHGYAPFDHGGLLGADGPIRAFVDWQERAAEAIGKPTPPPTFPESARISPAPDAAAAPTVALAIDPAPAAPETDAASLDSPATEGVTPKPAKQATASLVRKSLAATPGKTGALGATSKPAAKVASDVRDGISSTVNKISEGVKKAFAKPEKKPASASTSSDKGSGSDSSSDSK</sequence>
<reference evidence="3 4" key="1">
    <citation type="submission" date="2024-12" db="EMBL/GenBank/DDBJ databases">
        <title>The coexistence of Mycolicibacterium septicum and Mycolicibacterium nivoides in clinical samples.</title>
        <authorList>
            <person name="Wang C."/>
            <person name="Feng Y."/>
            <person name="Zong Z."/>
        </authorList>
    </citation>
    <scope>NUCLEOTIDE SEQUENCE [LARGE SCALE GENOMIC DNA]</scope>
    <source>
        <strain evidence="3 4">120310</strain>
    </source>
</reference>
<dbReference type="EMBL" id="JBKBDE010000006">
    <property type="protein sequence ID" value="MFN6552521.1"/>
    <property type="molecule type" value="Genomic_DNA"/>
</dbReference>
<feature type="signal peptide" evidence="2">
    <location>
        <begin position="1"/>
        <end position="22"/>
    </location>
</feature>
<feature type="compositionally biased region" description="Basic and acidic residues" evidence="1">
    <location>
        <begin position="376"/>
        <end position="389"/>
    </location>
</feature>
<dbReference type="RefSeq" id="WP_409550991.1">
    <property type="nucleotide sequence ID" value="NZ_JBKBDE010000006.1"/>
</dbReference>
<feature type="compositionally biased region" description="Low complexity" evidence="1">
    <location>
        <begin position="390"/>
        <end position="409"/>
    </location>
</feature>
<keyword evidence="4" id="KW-1185">Reference proteome</keyword>
<evidence type="ECO:0000256" key="1">
    <source>
        <dbReference type="SAM" id="MobiDB-lite"/>
    </source>
</evidence>
<organism evidence="3 4">
    <name type="scientific">Mycolicibacterium septicum</name>
    <dbReference type="NCBI Taxonomy" id="98668"/>
    <lineage>
        <taxon>Bacteria</taxon>
        <taxon>Bacillati</taxon>
        <taxon>Actinomycetota</taxon>
        <taxon>Actinomycetes</taxon>
        <taxon>Mycobacteriales</taxon>
        <taxon>Mycobacteriaceae</taxon>
        <taxon>Mycolicibacterium</taxon>
    </lineage>
</organism>